<feature type="transmembrane region" description="Helical" evidence="2">
    <location>
        <begin position="7"/>
        <end position="30"/>
    </location>
</feature>
<evidence type="ECO:0008006" key="5">
    <source>
        <dbReference type="Google" id="ProtNLM"/>
    </source>
</evidence>
<dbReference type="AlphaFoldDB" id="A0A6N9PYT5"/>
<feature type="transmembrane region" description="Helical" evidence="2">
    <location>
        <begin position="42"/>
        <end position="63"/>
    </location>
</feature>
<evidence type="ECO:0000256" key="2">
    <source>
        <dbReference type="SAM" id="Phobius"/>
    </source>
</evidence>
<keyword evidence="4" id="KW-1185">Reference proteome</keyword>
<gene>
    <name evidence="3" type="ORF">ERL59_03230</name>
</gene>
<dbReference type="RefSeq" id="WP_160644441.1">
    <property type="nucleotide sequence ID" value="NZ_SIJB01000007.1"/>
</dbReference>
<evidence type="ECO:0000313" key="3">
    <source>
        <dbReference type="EMBL" id="NBI27972.1"/>
    </source>
</evidence>
<feature type="compositionally biased region" description="Polar residues" evidence="1">
    <location>
        <begin position="97"/>
        <end position="108"/>
    </location>
</feature>
<reference evidence="3 4" key="1">
    <citation type="submission" date="2019-01" db="EMBL/GenBank/DDBJ databases">
        <title>Chengkuizengella sp. nov., isolated from deep-sea sediment of East Pacific Ocean.</title>
        <authorList>
            <person name="Yang J."/>
            <person name="Lai Q."/>
            <person name="Shao Z."/>
        </authorList>
    </citation>
    <scope>NUCLEOTIDE SEQUENCE [LARGE SCALE GENOMIC DNA]</scope>
    <source>
        <strain evidence="3 4">YPA3-1-1</strain>
    </source>
</reference>
<feature type="region of interest" description="Disordered" evidence="1">
    <location>
        <begin position="78"/>
        <end position="108"/>
    </location>
</feature>
<dbReference type="EMBL" id="SIJB01000007">
    <property type="protein sequence ID" value="NBI27972.1"/>
    <property type="molecule type" value="Genomic_DNA"/>
</dbReference>
<dbReference type="OrthoDB" id="2877480at2"/>
<sequence length="108" mass="11971">MTSQGNFIAYTLRIIGYLCFCLGLIFWIIIVVEIGMLEGIQVILGFGVSGVVFLGFSEVINLLQGIYNQGEIRLRSIQTESTSQKQESKPVSKSEHTNSAYETTNSMV</sequence>
<protein>
    <recommendedName>
        <fullName evidence="5">DUF4282 domain-containing protein</fullName>
    </recommendedName>
</protein>
<name>A0A6N9PYT5_9BACL</name>
<proteinExistence type="predicted"/>
<keyword evidence="2" id="KW-0472">Membrane</keyword>
<comment type="caution">
    <text evidence="3">The sequence shown here is derived from an EMBL/GenBank/DDBJ whole genome shotgun (WGS) entry which is preliminary data.</text>
</comment>
<organism evidence="3 4">
    <name type="scientific">Chengkuizengella marina</name>
    <dbReference type="NCBI Taxonomy" id="2507566"/>
    <lineage>
        <taxon>Bacteria</taxon>
        <taxon>Bacillati</taxon>
        <taxon>Bacillota</taxon>
        <taxon>Bacilli</taxon>
        <taxon>Bacillales</taxon>
        <taxon>Paenibacillaceae</taxon>
        <taxon>Chengkuizengella</taxon>
    </lineage>
</organism>
<evidence type="ECO:0000256" key="1">
    <source>
        <dbReference type="SAM" id="MobiDB-lite"/>
    </source>
</evidence>
<accession>A0A6N9PYT5</accession>
<dbReference type="Proteomes" id="UP000448943">
    <property type="component" value="Unassembled WGS sequence"/>
</dbReference>
<keyword evidence="2" id="KW-0812">Transmembrane</keyword>
<evidence type="ECO:0000313" key="4">
    <source>
        <dbReference type="Proteomes" id="UP000448943"/>
    </source>
</evidence>
<feature type="compositionally biased region" description="Basic and acidic residues" evidence="1">
    <location>
        <begin position="86"/>
        <end position="96"/>
    </location>
</feature>
<keyword evidence="2" id="KW-1133">Transmembrane helix</keyword>